<accession>A0A922HQZ6</accession>
<reference evidence="1" key="2">
    <citation type="journal article" date="2022" name="Res Sq">
        <title>Comparative Genomics Reveals Insights into the Divergent Evolution of Astigmatic Mites and Household Pest Adaptations.</title>
        <authorList>
            <person name="Xiong Q."/>
            <person name="Wan A.T.-Y."/>
            <person name="Liu X.-Y."/>
            <person name="Fung C.S.-H."/>
            <person name="Xiao X."/>
            <person name="Malainual N."/>
            <person name="Hou J."/>
            <person name="Wang L."/>
            <person name="Wang M."/>
            <person name="Yang K."/>
            <person name="Cui Y."/>
            <person name="Leung E."/>
            <person name="Nong W."/>
            <person name="Shin S.-K."/>
            <person name="Au S."/>
            <person name="Jeong K.Y."/>
            <person name="Chew F.T."/>
            <person name="Hui J."/>
            <person name="Leung T.F."/>
            <person name="Tungtrongchitr A."/>
            <person name="Zhong N."/>
            <person name="Liu Z."/>
            <person name="Tsui S."/>
        </authorList>
    </citation>
    <scope>NUCLEOTIDE SEQUENCE</scope>
    <source>
        <strain evidence="1">Derf</strain>
        <tissue evidence="1">Whole organism</tissue>
    </source>
</reference>
<sequence>MVELRAIIKSNLFVQTMTNNQLGFTCGHLFYITKYKYNELILMNIPLILMFYKLFSRNLKKIGIVQPNQIGLNKLTFYH</sequence>
<proteinExistence type="predicted"/>
<gene>
    <name evidence="1" type="ORF">DERF_011937</name>
</gene>
<name>A0A922HQZ6_DERFA</name>
<evidence type="ECO:0000313" key="2">
    <source>
        <dbReference type="Proteomes" id="UP000790347"/>
    </source>
</evidence>
<dbReference type="Proteomes" id="UP000790347">
    <property type="component" value="Unassembled WGS sequence"/>
</dbReference>
<keyword evidence="2" id="KW-1185">Reference proteome</keyword>
<protein>
    <submittedName>
        <fullName evidence="1">Uncharacterized protein</fullName>
    </submittedName>
</protein>
<comment type="caution">
    <text evidence="1">The sequence shown here is derived from an EMBL/GenBank/DDBJ whole genome shotgun (WGS) entry which is preliminary data.</text>
</comment>
<dbReference type="AlphaFoldDB" id="A0A922HQZ6"/>
<dbReference type="EMBL" id="ASGP02000006">
    <property type="protein sequence ID" value="KAH9501068.1"/>
    <property type="molecule type" value="Genomic_DNA"/>
</dbReference>
<evidence type="ECO:0000313" key="1">
    <source>
        <dbReference type="EMBL" id="KAH9501068.1"/>
    </source>
</evidence>
<reference evidence="1" key="1">
    <citation type="submission" date="2013-05" db="EMBL/GenBank/DDBJ databases">
        <authorList>
            <person name="Yim A.K.Y."/>
            <person name="Chan T.F."/>
            <person name="Ji K.M."/>
            <person name="Liu X.Y."/>
            <person name="Zhou J.W."/>
            <person name="Li R.Q."/>
            <person name="Yang K.Y."/>
            <person name="Li J."/>
            <person name="Li M."/>
            <person name="Law P.T.W."/>
            <person name="Wu Y.L."/>
            <person name="Cai Z.L."/>
            <person name="Qin H."/>
            <person name="Bao Y."/>
            <person name="Leung R.K.K."/>
            <person name="Ng P.K.S."/>
            <person name="Zou J."/>
            <person name="Zhong X.J."/>
            <person name="Ran P.X."/>
            <person name="Zhong N.S."/>
            <person name="Liu Z.G."/>
            <person name="Tsui S.K.W."/>
        </authorList>
    </citation>
    <scope>NUCLEOTIDE SEQUENCE</scope>
    <source>
        <strain evidence="1">Derf</strain>
        <tissue evidence="1">Whole organism</tissue>
    </source>
</reference>
<organism evidence="1 2">
    <name type="scientific">Dermatophagoides farinae</name>
    <name type="common">American house dust mite</name>
    <dbReference type="NCBI Taxonomy" id="6954"/>
    <lineage>
        <taxon>Eukaryota</taxon>
        <taxon>Metazoa</taxon>
        <taxon>Ecdysozoa</taxon>
        <taxon>Arthropoda</taxon>
        <taxon>Chelicerata</taxon>
        <taxon>Arachnida</taxon>
        <taxon>Acari</taxon>
        <taxon>Acariformes</taxon>
        <taxon>Sarcoptiformes</taxon>
        <taxon>Astigmata</taxon>
        <taxon>Psoroptidia</taxon>
        <taxon>Analgoidea</taxon>
        <taxon>Pyroglyphidae</taxon>
        <taxon>Dermatophagoidinae</taxon>
        <taxon>Dermatophagoides</taxon>
    </lineage>
</organism>